<organism evidence="8 9">
    <name type="scientific">Halopseudomonas salegens</name>
    <dbReference type="NCBI Taxonomy" id="1434072"/>
    <lineage>
        <taxon>Bacteria</taxon>
        <taxon>Pseudomonadati</taxon>
        <taxon>Pseudomonadota</taxon>
        <taxon>Gammaproteobacteria</taxon>
        <taxon>Pseudomonadales</taxon>
        <taxon>Pseudomonadaceae</taxon>
        <taxon>Halopseudomonas</taxon>
    </lineage>
</organism>
<evidence type="ECO:0000256" key="7">
    <source>
        <dbReference type="SAM" id="Phobius"/>
    </source>
</evidence>
<keyword evidence="9" id="KW-1185">Reference proteome</keyword>
<feature type="transmembrane region" description="Helical" evidence="7">
    <location>
        <begin position="40"/>
        <end position="58"/>
    </location>
</feature>
<dbReference type="OrthoDB" id="5297929at2"/>
<dbReference type="Gene3D" id="1.10.1760.20">
    <property type="match status" value="1"/>
</dbReference>
<feature type="transmembrane region" description="Helical" evidence="7">
    <location>
        <begin position="179"/>
        <end position="205"/>
    </location>
</feature>
<evidence type="ECO:0000256" key="3">
    <source>
        <dbReference type="ARBA" id="ARBA00022475"/>
    </source>
</evidence>
<dbReference type="Proteomes" id="UP000243924">
    <property type="component" value="Chromosome I"/>
</dbReference>
<proteinExistence type="predicted"/>
<evidence type="ECO:0000313" key="9">
    <source>
        <dbReference type="Proteomes" id="UP000243924"/>
    </source>
</evidence>
<feature type="transmembrane region" description="Helical" evidence="7">
    <location>
        <begin position="7"/>
        <end position="28"/>
    </location>
</feature>
<protein>
    <submittedName>
        <fullName evidence="8">Uncharacterized membrane protein</fullName>
    </submittedName>
</protein>
<keyword evidence="4 7" id="KW-0812">Transmembrane</keyword>
<keyword evidence="2" id="KW-0813">Transport</keyword>
<feature type="transmembrane region" description="Helical" evidence="7">
    <location>
        <begin position="138"/>
        <end position="167"/>
    </location>
</feature>
<dbReference type="AlphaFoldDB" id="A0A1H2GZ21"/>
<evidence type="ECO:0000256" key="6">
    <source>
        <dbReference type="ARBA" id="ARBA00023136"/>
    </source>
</evidence>
<evidence type="ECO:0000313" key="8">
    <source>
        <dbReference type="EMBL" id="SDU24771.1"/>
    </source>
</evidence>
<keyword evidence="6 7" id="KW-0472">Membrane</keyword>
<dbReference type="InterPro" id="IPR002751">
    <property type="entry name" value="CbiM/NikMN"/>
</dbReference>
<name>A0A1H2GZ21_9GAMM</name>
<feature type="transmembrane region" description="Helical" evidence="7">
    <location>
        <begin position="70"/>
        <end position="98"/>
    </location>
</feature>
<evidence type="ECO:0000256" key="1">
    <source>
        <dbReference type="ARBA" id="ARBA00004651"/>
    </source>
</evidence>
<dbReference type="Pfam" id="PF01891">
    <property type="entry name" value="CbiM"/>
    <property type="match status" value="1"/>
</dbReference>
<comment type="subcellular location">
    <subcellularLocation>
        <location evidence="1">Cell membrane</location>
        <topology evidence="1">Multi-pass membrane protein</topology>
    </subcellularLocation>
</comment>
<evidence type="ECO:0000256" key="4">
    <source>
        <dbReference type="ARBA" id="ARBA00022692"/>
    </source>
</evidence>
<dbReference type="RefSeq" id="WP_092389859.1">
    <property type="nucleotide sequence ID" value="NZ_LT629787.1"/>
</dbReference>
<gene>
    <name evidence="8" type="ORF">SAMN05216210_2649</name>
</gene>
<accession>A0A1H2GZ21</accession>
<evidence type="ECO:0000256" key="5">
    <source>
        <dbReference type="ARBA" id="ARBA00022989"/>
    </source>
</evidence>
<keyword evidence="5 7" id="KW-1133">Transmembrane helix</keyword>
<dbReference type="GO" id="GO:0005886">
    <property type="term" value="C:plasma membrane"/>
    <property type="evidence" value="ECO:0007669"/>
    <property type="project" value="UniProtKB-SubCell"/>
</dbReference>
<sequence length="228" mass="25714">MFTASLLTTVQVVLTLAMYLALLGWALIRVRWVELLADSRRQHLLFGAALFLLLMWLVRREFDNGLTFHFLGMTAVVLLLNWPLAVVAGTLAQLLLLVLGQDELAGLGANALIRIGLPVLVTMLVWQVLERWQPRNLFVYIFVCGFFGAALAGLASLLGAMFLLWWSGALGELYALWEYFAYLLLILFPEAFVNGMLIAGLVVFYPQWVDTFDDDRYLQEPFDPPPES</sequence>
<dbReference type="EMBL" id="LT629787">
    <property type="protein sequence ID" value="SDU24771.1"/>
    <property type="molecule type" value="Genomic_DNA"/>
</dbReference>
<evidence type="ECO:0000256" key="2">
    <source>
        <dbReference type="ARBA" id="ARBA00022448"/>
    </source>
</evidence>
<reference evidence="9" key="1">
    <citation type="submission" date="2016-10" db="EMBL/GenBank/DDBJ databases">
        <authorList>
            <person name="Varghese N."/>
            <person name="Submissions S."/>
        </authorList>
    </citation>
    <scope>NUCLEOTIDE SEQUENCE [LARGE SCALE GENOMIC DNA]</scope>
    <source>
        <strain evidence="9">CECT 8338</strain>
    </source>
</reference>
<feature type="transmembrane region" description="Helical" evidence="7">
    <location>
        <begin position="104"/>
        <end position="126"/>
    </location>
</feature>
<keyword evidence="3" id="KW-1003">Cell membrane</keyword>
<dbReference type="STRING" id="1434072.SAMN05216210_2649"/>
<dbReference type="GO" id="GO:0000041">
    <property type="term" value="P:transition metal ion transport"/>
    <property type="evidence" value="ECO:0007669"/>
    <property type="project" value="InterPro"/>
</dbReference>